<proteinExistence type="predicted"/>
<dbReference type="Proteomes" id="UP000198432">
    <property type="component" value="Unassembled WGS sequence"/>
</dbReference>
<sequence length="424" mass="49049">METINSLLYQVGAILKGYAVLKQNSQDHFNIFKILQMQSDEVRLHSTLLAELLNPRGSHCKGEAFLEKFIATVTPSQCKEFNCRHTRVTAEKFIGPISPDQTQGGRIDIYMEDNVGQVILIENKIYAGDQPKQLLRYHNHINEKPGTILYLTLKGDDASGDSKGHLVEGKHYSRISYKRDILRWLDECHQVSSDAPVLRETIKQYSDLVKHYTGQTTDKKLHMDIRETLLLSPQNLTSAYYIASNFKHAKHALLKEFWSEVAEKLRKELGEAYDVYFKENMDKNYPALFVNERSYFTQWQVQFVLEPLNGKSSWMRNCLYYGIWCNHQKAEVQQVHTKLLKLFNQKTKNPKWWLQLNRIGDLDFGNISTLKLVLPGTQEREELQEQIIKTFQAYILENAALMKKLVEILKPVENVAQASTGATY</sequence>
<evidence type="ECO:0000313" key="1">
    <source>
        <dbReference type="EMBL" id="SNS92129.1"/>
    </source>
</evidence>
<accession>A0A239IF21</accession>
<evidence type="ECO:0000313" key="2">
    <source>
        <dbReference type="Proteomes" id="UP000198432"/>
    </source>
</evidence>
<name>A0A239IF21_9BACT</name>
<dbReference type="EMBL" id="FZOQ01000017">
    <property type="protein sequence ID" value="SNS92129.1"/>
    <property type="molecule type" value="Genomic_DNA"/>
</dbReference>
<dbReference type="Pfam" id="PF14281">
    <property type="entry name" value="PDDEXK_4"/>
    <property type="match status" value="1"/>
</dbReference>
<dbReference type="InterPro" id="IPR029470">
    <property type="entry name" value="PDDEXK_4"/>
</dbReference>
<organism evidence="1 2">
    <name type="scientific">Pontibacter ummariensis</name>
    <dbReference type="NCBI Taxonomy" id="1610492"/>
    <lineage>
        <taxon>Bacteria</taxon>
        <taxon>Pseudomonadati</taxon>
        <taxon>Bacteroidota</taxon>
        <taxon>Cytophagia</taxon>
        <taxon>Cytophagales</taxon>
        <taxon>Hymenobacteraceae</taxon>
        <taxon>Pontibacter</taxon>
    </lineage>
</organism>
<keyword evidence="2" id="KW-1185">Reference proteome</keyword>
<dbReference type="RefSeq" id="WP_179223087.1">
    <property type="nucleotide sequence ID" value="NZ_FZOQ01000017.1"/>
</dbReference>
<dbReference type="AlphaFoldDB" id="A0A239IF21"/>
<reference evidence="2" key="1">
    <citation type="submission" date="2017-06" db="EMBL/GenBank/DDBJ databases">
        <authorList>
            <person name="Varghese N."/>
            <person name="Submissions S."/>
        </authorList>
    </citation>
    <scope>NUCLEOTIDE SEQUENCE [LARGE SCALE GENOMIC DNA]</scope>
    <source>
        <strain evidence="2">NKM1</strain>
    </source>
</reference>
<protein>
    <submittedName>
        <fullName evidence="1">PD-(D/E)XK nuclease superfamily protein</fullName>
    </submittedName>
</protein>
<gene>
    <name evidence="1" type="ORF">SAMN06296052_11721</name>
</gene>